<gene>
    <name evidence="1" type="ORF">L917_15929</name>
</gene>
<protein>
    <submittedName>
        <fullName evidence="1">Uncharacterized protein</fullName>
    </submittedName>
</protein>
<proteinExistence type="predicted"/>
<evidence type="ECO:0000313" key="1">
    <source>
        <dbReference type="EMBL" id="ETL84211.1"/>
    </source>
</evidence>
<accession>W2KG59</accession>
<dbReference type="EMBL" id="KI681867">
    <property type="protein sequence ID" value="ETL84211.1"/>
    <property type="molecule type" value="Genomic_DNA"/>
</dbReference>
<name>W2KG59_PHYNI</name>
<dbReference type="Proteomes" id="UP000054423">
    <property type="component" value="Unassembled WGS sequence"/>
</dbReference>
<sequence>MQKFCWTRLMARKKNLSHSITLRITAILGVDPAERA</sequence>
<organism evidence="1">
    <name type="scientific">Phytophthora nicotianae</name>
    <name type="common">Potato buckeye rot agent</name>
    <name type="synonym">Phytophthora parasitica</name>
    <dbReference type="NCBI Taxonomy" id="4792"/>
    <lineage>
        <taxon>Eukaryota</taxon>
        <taxon>Sar</taxon>
        <taxon>Stramenopiles</taxon>
        <taxon>Oomycota</taxon>
        <taxon>Peronosporomycetes</taxon>
        <taxon>Peronosporales</taxon>
        <taxon>Peronosporaceae</taxon>
        <taxon>Phytophthora</taxon>
    </lineage>
</organism>
<reference evidence="1" key="1">
    <citation type="submission" date="2013-11" db="EMBL/GenBank/DDBJ databases">
        <title>The Genome Sequence of Phytophthora parasitica CHvinca01.</title>
        <authorList>
            <consortium name="The Broad Institute Genomics Platform"/>
            <person name="Russ C."/>
            <person name="Tyler B."/>
            <person name="Panabieres F."/>
            <person name="Shan W."/>
            <person name="Tripathy S."/>
            <person name="Grunwald N."/>
            <person name="Machado M."/>
            <person name="Johnson C.S."/>
            <person name="Arredondo F."/>
            <person name="Hong C."/>
            <person name="Coffey M."/>
            <person name="Young S.K."/>
            <person name="Zeng Q."/>
            <person name="Gargeya S."/>
            <person name="Fitzgerald M."/>
            <person name="Abouelleil A."/>
            <person name="Alvarado L."/>
            <person name="Chapman S.B."/>
            <person name="Gainer-Dewar J."/>
            <person name="Goldberg J."/>
            <person name="Griggs A."/>
            <person name="Gujja S."/>
            <person name="Hansen M."/>
            <person name="Howarth C."/>
            <person name="Imamovic A."/>
            <person name="Ireland A."/>
            <person name="Larimer J."/>
            <person name="McCowan C."/>
            <person name="Murphy C."/>
            <person name="Pearson M."/>
            <person name="Poon T.W."/>
            <person name="Priest M."/>
            <person name="Roberts A."/>
            <person name="Saif S."/>
            <person name="Shea T."/>
            <person name="Sykes S."/>
            <person name="Wortman J."/>
            <person name="Nusbaum C."/>
            <person name="Birren B."/>
        </authorList>
    </citation>
    <scope>NUCLEOTIDE SEQUENCE [LARGE SCALE GENOMIC DNA]</scope>
    <source>
        <strain evidence="1">CHvinca01</strain>
    </source>
</reference>
<dbReference type="AlphaFoldDB" id="W2KG59"/>